<dbReference type="AlphaFoldDB" id="A0A1I4QWS0"/>
<evidence type="ECO:0000313" key="1">
    <source>
        <dbReference type="EMBL" id="SFM44451.1"/>
    </source>
</evidence>
<organism evidence="1 2">
    <name type="scientific">Thermodesulforhabdus norvegica</name>
    <dbReference type="NCBI Taxonomy" id="39841"/>
    <lineage>
        <taxon>Bacteria</taxon>
        <taxon>Pseudomonadati</taxon>
        <taxon>Thermodesulfobacteriota</taxon>
        <taxon>Syntrophobacteria</taxon>
        <taxon>Syntrophobacterales</taxon>
        <taxon>Thermodesulforhabdaceae</taxon>
        <taxon>Thermodesulforhabdus</taxon>
    </lineage>
</organism>
<sequence length="355" mass="39615">MTDGAIRRGLIYSMGIFLLTVFSACGSGKLPDITSEKPPEGYTFSSAQVRRIMIDQPFLLSGDYFLKRDPEKESTNLIRIFADAGDKARAVRDQEERLARLEEAVFKRRLRAEQDIFATKVGFLVDRDRVKAPAAESFLRVADEETENRGAIFIGDRDIREVLSKTDCLERRDLACISRIVGIYPGVRMLNIVEVLDLPETFPANSVARVSIVDTGLSYRYPILEMTMPVKSQAEVNEFLRLLAAKIVDIAMEKKNIMPWYCRAFSEEGDGRWFISAGALSGLHEGDILNVIRSGRLVKAPTGTPAGWIPGDPKGMVQVERLVGEDLAIVSLVSGLPPDLEDFLIPQKKSEDTRE</sequence>
<keyword evidence="2" id="KW-1185">Reference proteome</keyword>
<accession>A0A1I4QWS0</accession>
<dbReference type="PROSITE" id="PS51257">
    <property type="entry name" value="PROKAR_LIPOPROTEIN"/>
    <property type="match status" value="1"/>
</dbReference>
<dbReference type="Proteomes" id="UP000199611">
    <property type="component" value="Unassembled WGS sequence"/>
</dbReference>
<dbReference type="EMBL" id="FOUU01000001">
    <property type="protein sequence ID" value="SFM44451.1"/>
    <property type="molecule type" value="Genomic_DNA"/>
</dbReference>
<evidence type="ECO:0000313" key="2">
    <source>
        <dbReference type="Proteomes" id="UP000199611"/>
    </source>
</evidence>
<dbReference type="OrthoDB" id="5494978at2"/>
<gene>
    <name evidence="1" type="ORF">SAMN05660836_00264</name>
</gene>
<dbReference type="RefSeq" id="WP_093392873.1">
    <property type="nucleotide sequence ID" value="NZ_FOUU01000001.1"/>
</dbReference>
<reference evidence="1 2" key="1">
    <citation type="submission" date="2016-10" db="EMBL/GenBank/DDBJ databases">
        <authorList>
            <person name="de Groot N.N."/>
        </authorList>
    </citation>
    <scope>NUCLEOTIDE SEQUENCE [LARGE SCALE GENOMIC DNA]</scope>
    <source>
        <strain evidence="1 2">DSM 9990</strain>
    </source>
</reference>
<proteinExistence type="predicted"/>
<protein>
    <submittedName>
        <fullName evidence="1">Uncharacterized protein</fullName>
    </submittedName>
</protein>
<dbReference type="STRING" id="39841.SAMN05660836_00264"/>
<name>A0A1I4QWS0_9BACT</name>